<sequence>MTTRPIANKYREGKLKRTLKREFNTCLGGGAGRSRDGRRARRPHLLFSELLSNACTSPPVGRRDPLGADLRPAVEPVRTVRRTGRTRGVSRSARSTVSMWREAATQLAFDPRQARSSRRSIGPGADLVETPIGDAIALGTFRTRLETRTKESSMHASHWDMIKPKGVMKVKVRLARTQGGWVVLCGPPRTPGASRSHCEKRRTKSVHAGTRKMVNYAWSGRRRWPWKSESAKECVTTHLPKLLALKMDGAEASCLYSAVSGMCGLTGLRLVGHEALTSRRVAAVSAEGLARGPGGLTWRRVSCEQPLHTSQSILSPRRKPMLMRTRARTRNVNEHTRRAKGNPVPIPEPGSGTVYNSGPRKRVRRGNPKGPGDAVGRSGKSFLFCMSVRVPWNPLAGRYGLEREEHRSCGGVRIFPSDLENPGEGHVEASRRFVPISAAGLQGKSANWIRNFGIRIGSEDRGVSGLSGKRVAADVPGLGEVKRRRFGVQRTIRARSRALASRGTVLLRGSGCAREGVRMSSSAAIQRALNVNVKKFKQARVNGGSNYDSLTPKSLQIMHAKVQREEMLTTPEKPVTENQKLTPNRMQLPSANTNATPPEPYANAVNILPVRSLRARPRRSRSLPPTPRPAAVSDGNGRVGPQGLALFLLSPEPAVADALGRSESLAEMASAALNADDIELSRIVDKWLQKLAESTQYRRKGRRPKRNRGYHYAQTNTGSGQRASFYKKCQDLFQKNRRGLAEMILTGREETDVKAVPSVSSVEALYGGIFESPSPPDDEPYEQKRTGVSEFAYITLDEIRAAKSGWSVSAPGVDRVSVATVKNMSEAALAVLFNAVVFRNVQPASWKLLRTTLVPKEGDLRDPGNWRPITIGSAVQRLLHRVLAARLSKYASLSSSQRGFTEIDGTLANAMILHEYLQGRVLGGKAYSIVSLDVRKAFDTVSHCSISRALGRFGVPNALHKYIMATFDASTAIKIGAAVSRPIGIRRGVRQGDPLSPILFNICMDELLERINEKYQGGSLHNGERNTIMAFADDLIITADRDIEVPLILEDVSAFLERRGMAINPSKCRALVAGVVRGRSVPRTRPNYSIYGKPIPNVDAFNAFRYLGHEFGHKGVERPSILNLTNWLANIKKAPLKPDQKLTILKLYVIPRLLYGLQNPKVTSRTLRDGDRLIRKAIKGFYHLNAHTPDALIHASVRDGGLGVMELRRAIPRIFLGRLVNLMEKDGDLVLSSVLQSDRNRSLMIRLSGIAGDVPETTHWRDKIASGALSKGLEQTSEDSSSRLWISDRPTGWSGRDHVRAVQLRTANLPTKAIPSVPVGQRRCRHGCAVDESIAHVLQTCPLTHGSRIRRHNEVVAKIARHCKTRGWAVEDEPHIRSPCGQLFKPDLAVHLPGGTTVIADVQVAWDSESLRIPYERKRAKYDVPPFHKAAKRSWPGKKLVFAPIILGARGIWPRLNSDRSSILEIPPAVRRSCVNSVLKWGSSIHAEFSRSHKWEMATSPVKYHYFHRFFTYSVRRNACAVRSRAAAVTVFSSQARRVAFRASLPASFRVRTFARAVRSAVRVCARYGRRLTLPRDPIRGHCQAGSLTGAVHLSKNNAGVLRPAQRGQKPRVEQKGKSWLDPDVQYA</sequence>
<reference evidence="3" key="1">
    <citation type="journal article" date="2020" name="J Insects Food Feed">
        <title>The yellow mealworm (Tenebrio molitor) genome: a resource for the emerging insects as food and feed industry.</title>
        <authorList>
            <person name="Eriksson T."/>
            <person name="Andere A."/>
            <person name="Kelstrup H."/>
            <person name="Emery V."/>
            <person name="Picard C."/>
        </authorList>
    </citation>
    <scope>NUCLEOTIDE SEQUENCE</scope>
    <source>
        <strain evidence="3">Stoneville</strain>
        <tissue evidence="3">Whole head</tissue>
    </source>
</reference>
<dbReference type="CDD" id="cd01650">
    <property type="entry name" value="RT_nLTR_like"/>
    <property type="match status" value="1"/>
</dbReference>
<evidence type="ECO:0000259" key="2">
    <source>
        <dbReference type="PROSITE" id="PS50878"/>
    </source>
</evidence>
<feature type="compositionally biased region" description="Basic residues" evidence="1">
    <location>
        <begin position="697"/>
        <end position="709"/>
    </location>
</feature>
<evidence type="ECO:0000313" key="4">
    <source>
        <dbReference type="Proteomes" id="UP000719412"/>
    </source>
</evidence>
<dbReference type="PROSITE" id="PS50878">
    <property type="entry name" value="RT_POL"/>
    <property type="match status" value="1"/>
</dbReference>
<name>A0A8J6H6A7_TENMO</name>
<feature type="compositionally biased region" description="Basic and acidic residues" evidence="1">
    <location>
        <begin position="1611"/>
        <end position="1621"/>
    </location>
</feature>
<dbReference type="Gene3D" id="3.30.70.270">
    <property type="match status" value="1"/>
</dbReference>
<dbReference type="Proteomes" id="UP000719412">
    <property type="component" value="Unassembled WGS sequence"/>
</dbReference>
<evidence type="ECO:0000313" key="3">
    <source>
        <dbReference type="EMBL" id="KAH0808894.1"/>
    </source>
</evidence>
<feature type="region of interest" description="Disordered" evidence="1">
    <location>
        <begin position="330"/>
        <end position="376"/>
    </location>
</feature>
<feature type="region of interest" description="Disordered" evidence="1">
    <location>
        <begin position="614"/>
        <end position="637"/>
    </location>
</feature>
<protein>
    <recommendedName>
        <fullName evidence="2">Reverse transcriptase domain-containing protein</fullName>
    </recommendedName>
</protein>
<dbReference type="InterPro" id="IPR043128">
    <property type="entry name" value="Rev_trsase/Diguanyl_cyclase"/>
</dbReference>
<dbReference type="Pfam" id="PF00078">
    <property type="entry name" value="RVT_1"/>
    <property type="match status" value="1"/>
</dbReference>
<dbReference type="InterPro" id="IPR000477">
    <property type="entry name" value="RT_dom"/>
</dbReference>
<feature type="region of interest" description="Disordered" evidence="1">
    <location>
        <begin position="1599"/>
        <end position="1628"/>
    </location>
</feature>
<keyword evidence="4" id="KW-1185">Reference proteome</keyword>
<dbReference type="GO" id="GO:0071897">
    <property type="term" value="P:DNA biosynthetic process"/>
    <property type="evidence" value="ECO:0007669"/>
    <property type="project" value="UniProtKB-ARBA"/>
</dbReference>
<proteinExistence type="predicted"/>
<comment type="caution">
    <text evidence="3">The sequence shown here is derived from an EMBL/GenBank/DDBJ whole genome shotgun (WGS) entry which is preliminary data.</text>
</comment>
<feature type="region of interest" description="Disordered" evidence="1">
    <location>
        <begin position="697"/>
        <end position="718"/>
    </location>
</feature>
<feature type="domain" description="Reverse transcriptase" evidence="2">
    <location>
        <begin position="835"/>
        <end position="1095"/>
    </location>
</feature>
<dbReference type="PANTHER" id="PTHR19446">
    <property type="entry name" value="REVERSE TRANSCRIPTASES"/>
    <property type="match status" value="1"/>
</dbReference>
<reference evidence="3" key="2">
    <citation type="submission" date="2021-08" db="EMBL/GenBank/DDBJ databases">
        <authorList>
            <person name="Eriksson T."/>
        </authorList>
    </citation>
    <scope>NUCLEOTIDE SEQUENCE</scope>
    <source>
        <strain evidence="3">Stoneville</strain>
        <tissue evidence="3">Whole head</tissue>
    </source>
</reference>
<dbReference type="EMBL" id="JABDTM020028462">
    <property type="protein sequence ID" value="KAH0808894.1"/>
    <property type="molecule type" value="Genomic_DNA"/>
</dbReference>
<gene>
    <name evidence="3" type="ORF">GEV33_013898</name>
</gene>
<organism evidence="3 4">
    <name type="scientific">Tenebrio molitor</name>
    <name type="common">Yellow mealworm beetle</name>
    <dbReference type="NCBI Taxonomy" id="7067"/>
    <lineage>
        <taxon>Eukaryota</taxon>
        <taxon>Metazoa</taxon>
        <taxon>Ecdysozoa</taxon>
        <taxon>Arthropoda</taxon>
        <taxon>Hexapoda</taxon>
        <taxon>Insecta</taxon>
        <taxon>Pterygota</taxon>
        <taxon>Neoptera</taxon>
        <taxon>Endopterygota</taxon>
        <taxon>Coleoptera</taxon>
        <taxon>Polyphaga</taxon>
        <taxon>Cucujiformia</taxon>
        <taxon>Tenebrionidae</taxon>
        <taxon>Tenebrio</taxon>
    </lineage>
</organism>
<dbReference type="SUPFAM" id="SSF56672">
    <property type="entry name" value="DNA/RNA polymerases"/>
    <property type="match status" value="1"/>
</dbReference>
<dbReference type="InterPro" id="IPR043502">
    <property type="entry name" value="DNA/RNA_pol_sf"/>
</dbReference>
<evidence type="ECO:0000256" key="1">
    <source>
        <dbReference type="SAM" id="MobiDB-lite"/>
    </source>
</evidence>
<accession>A0A8J6H6A7</accession>